<keyword evidence="2 4" id="KW-0813">Transport</keyword>
<dbReference type="PANTHER" id="PTHR43389:SF4">
    <property type="entry name" value="V-TYPE PROTON ATPASE SUBUNIT B"/>
    <property type="match status" value="1"/>
</dbReference>
<dbReference type="InterPro" id="IPR055190">
    <property type="entry name" value="ATP-synt_VA_C"/>
</dbReference>
<dbReference type="Gene3D" id="3.40.50.12240">
    <property type="match status" value="1"/>
</dbReference>
<dbReference type="GO" id="GO:0042777">
    <property type="term" value="P:proton motive force-driven plasma membrane ATP synthesis"/>
    <property type="evidence" value="ECO:0007669"/>
    <property type="project" value="UniProtKB-UniRule"/>
</dbReference>
<dbReference type="CDD" id="cd18118">
    <property type="entry name" value="ATP-synt_V_A-type_beta_N"/>
    <property type="match status" value="1"/>
</dbReference>
<dbReference type="AlphaFoldDB" id="A0A7C3DMP6"/>
<dbReference type="InterPro" id="IPR027417">
    <property type="entry name" value="P-loop_NTPase"/>
</dbReference>
<sequence length="466" mass="51448">MLKKEYNAVTYVSGPLLFLEGAADLAYGAIVNIDDGTGRIRGGQVIEVSDQYTVLQVFEETSGLNLERTTVSLVEDVARLGVSKEMVGRAFNGIGKPIDGLPPVVADKRLPINGAPINPVAREKPEEFIQTGISAIDVNMTLVRGQKLPIFSGSGLPHNELAAQIARQAKVLGEGEGFAVVFAAMGITQREVSYFMQEFERTGALSRSVLFLNKADDPTVERLLTPRMALTAAEYLAFEHDYHVLVILTDLTNYCEALREIGGAREEIPGRRGYPGYMYTDLASLYERAGVVHGKKGSVTQIPILSMPGDDITHPIPDLTGYITEGQIFIARDLAQQGIFPPINVQPSLSRLMNNGIGKGKTRADHKELADQLFSSYARGVNLRRLVAITGEDALTEMDKKYLRFADNFEKKFINQGQKERSIEESLNIGWALLSDFPPSELKRIRREYIEQYHQKTGKLEELVGA</sequence>
<dbReference type="PANTHER" id="PTHR43389">
    <property type="entry name" value="V-TYPE PROTON ATPASE SUBUNIT B"/>
    <property type="match status" value="1"/>
</dbReference>
<evidence type="ECO:0000259" key="7">
    <source>
        <dbReference type="Pfam" id="PF22919"/>
    </source>
</evidence>
<evidence type="ECO:0000256" key="4">
    <source>
        <dbReference type="HAMAP-Rule" id="MF_00310"/>
    </source>
</evidence>
<feature type="domain" description="ATPase F1/V1/A1 complex alpha/beta subunit nucleotide-binding" evidence="5">
    <location>
        <begin position="132"/>
        <end position="350"/>
    </location>
</feature>
<accession>A0A7C3DMP6</accession>
<dbReference type="RefSeq" id="WP_409656014.1">
    <property type="nucleotide sequence ID" value="NZ_JBKBUW010000020.1"/>
</dbReference>
<keyword evidence="3 4" id="KW-0406">Ion transport</keyword>
<dbReference type="NCBIfam" id="NF003235">
    <property type="entry name" value="PRK04196.1"/>
    <property type="match status" value="1"/>
</dbReference>
<reference evidence="8" key="1">
    <citation type="journal article" date="2020" name="mSystems">
        <title>Genome- and Community-Level Interaction Insights into Carbon Utilization and Element Cycling Functions of Hydrothermarchaeota in Hydrothermal Sediment.</title>
        <authorList>
            <person name="Zhou Z."/>
            <person name="Liu Y."/>
            <person name="Xu W."/>
            <person name="Pan J."/>
            <person name="Luo Z.H."/>
            <person name="Li M."/>
        </authorList>
    </citation>
    <scope>NUCLEOTIDE SEQUENCE [LARGE SCALE GENOMIC DNA]</scope>
    <source>
        <strain evidence="8">SpSt-524</strain>
    </source>
</reference>
<keyword evidence="4" id="KW-0375">Hydrogen ion transport</keyword>
<organism evidence="8">
    <name type="scientific">Meiothermus ruber</name>
    <dbReference type="NCBI Taxonomy" id="277"/>
    <lineage>
        <taxon>Bacteria</taxon>
        <taxon>Thermotogati</taxon>
        <taxon>Deinococcota</taxon>
        <taxon>Deinococci</taxon>
        <taxon>Thermales</taxon>
        <taxon>Thermaceae</taxon>
        <taxon>Meiothermus</taxon>
    </lineage>
</organism>
<dbReference type="GO" id="GO:0046933">
    <property type="term" value="F:proton-transporting ATP synthase activity, rotational mechanism"/>
    <property type="evidence" value="ECO:0007669"/>
    <property type="project" value="UniProtKB-UniRule"/>
</dbReference>
<dbReference type="CDD" id="cd01135">
    <property type="entry name" value="V_A-ATPase_B"/>
    <property type="match status" value="1"/>
</dbReference>
<evidence type="ECO:0000256" key="2">
    <source>
        <dbReference type="ARBA" id="ARBA00022448"/>
    </source>
</evidence>
<gene>
    <name evidence="4" type="primary">atpB</name>
    <name evidence="8" type="ORF">ENS82_02665</name>
</gene>
<evidence type="ECO:0000259" key="6">
    <source>
        <dbReference type="Pfam" id="PF02874"/>
    </source>
</evidence>
<dbReference type="Pfam" id="PF00006">
    <property type="entry name" value="ATP-synt_ab"/>
    <property type="match status" value="1"/>
</dbReference>
<dbReference type="CDD" id="cd18112">
    <property type="entry name" value="ATP-synt_V_A-type_beta_C"/>
    <property type="match status" value="1"/>
</dbReference>
<keyword evidence="4" id="KW-0066">ATP synthesis</keyword>
<feature type="domain" description="ATP synthase A/B type C-terminal" evidence="7">
    <location>
        <begin position="356"/>
        <end position="453"/>
    </location>
</feature>
<dbReference type="InterPro" id="IPR020003">
    <property type="entry name" value="ATPase_a/bsu_AS"/>
</dbReference>
<evidence type="ECO:0000256" key="3">
    <source>
        <dbReference type="ARBA" id="ARBA00023065"/>
    </source>
</evidence>
<dbReference type="Pfam" id="PF02874">
    <property type="entry name" value="ATP-synt_ab_N"/>
    <property type="match status" value="1"/>
</dbReference>
<dbReference type="Pfam" id="PF22919">
    <property type="entry name" value="ATP-synt_VA_C"/>
    <property type="match status" value="1"/>
</dbReference>
<dbReference type="HAMAP" id="MF_00310">
    <property type="entry name" value="ATP_synth_B_arch"/>
    <property type="match status" value="1"/>
</dbReference>
<name>A0A7C3DMP6_MEIRU</name>
<comment type="similarity">
    <text evidence="1 4">Belongs to the ATPase alpha/beta chains family.</text>
</comment>
<dbReference type="EMBL" id="DSWI01000009">
    <property type="protein sequence ID" value="HFG19608.1"/>
    <property type="molecule type" value="Genomic_DNA"/>
</dbReference>
<proteinExistence type="inferred from homology"/>
<evidence type="ECO:0000259" key="5">
    <source>
        <dbReference type="Pfam" id="PF00006"/>
    </source>
</evidence>
<comment type="function">
    <text evidence="4">Produces ATP from ADP in the presence of a proton gradient across the membrane. The V-type beta chain is a regulatory subunit.</text>
</comment>
<dbReference type="InterPro" id="IPR004100">
    <property type="entry name" value="ATPase_F1/V1/A1_a/bsu_N"/>
</dbReference>
<comment type="caution">
    <text evidence="8">The sequence shown here is derived from an EMBL/GenBank/DDBJ whole genome shotgun (WGS) entry which is preliminary data.</text>
</comment>
<dbReference type="PROSITE" id="PS00152">
    <property type="entry name" value="ATPASE_ALPHA_BETA"/>
    <property type="match status" value="1"/>
</dbReference>
<evidence type="ECO:0000256" key="1">
    <source>
        <dbReference type="ARBA" id="ARBA00008936"/>
    </source>
</evidence>
<dbReference type="GO" id="GO:0005524">
    <property type="term" value="F:ATP binding"/>
    <property type="evidence" value="ECO:0007669"/>
    <property type="project" value="UniProtKB-UniRule"/>
</dbReference>
<evidence type="ECO:0000313" key="8">
    <source>
        <dbReference type="EMBL" id="HFG19608.1"/>
    </source>
</evidence>
<dbReference type="SUPFAM" id="SSF52540">
    <property type="entry name" value="P-loop containing nucleoside triphosphate hydrolases"/>
    <property type="match status" value="1"/>
</dbReference>
<feature type="domain" description="ATPase F1/V1/A1 complex alpha/beta subunit N-terminal" evidence="6">
    <location>
        <begin position="9"/>
        <end position="65"/>
    </location>
</feature>
<dbReference type="InterPro" id="IPR022879">
    <property type="entry name" value="V-ATPase_su_B/beta"/>
</dbReference>
<dbReference type="PIRSF" id="PIRSF039114">
    <property type="entry name" value="V-ATPsynth_beta/V-ATPase_B"/>
    <property type="match status" value="1"/>
</dbReference>
<protein>
    <recommendedName>
        <fullName evidence="4">V-type ATP synthase beta chain</fullName>
    </recommendedName>
    <alternativeName>
        <fullName evidence="4">V-ATPase subunit B</fullName>
    </alternativeName>
</protein>
<dbReference type="InterPro" id="IPR000194">
    <property type="entry name" value="ATPase_F1/V1/A1_a/bsu_nucl-bd"/>
</dbReference>